<feature type="domain" description="AB hydrolase-1" evidence="1">
    <location>
        <begin position="43"/>
        <end position="275"/>
    </location>
</feature>
<dbReference type="EMBL" id="VCQU01000004">
    <property type="protein sequence ID" value="NMN95873.1"/>
    <property type="molecule type" value="Genomic_DNA"/>
</dbReference>
<dbReference type="Gene3D" id="3.40.50.1820">
    <property type="entry name" value="alpha/beta hydrolase"/>
    <property type="match status" value="1"/>
</dbReference>
<gene>
    <name evidence="2" type="ORF">FGL95_12600</name>
</gene>
<dbReference type="GO" id="GO:0016787">
    <property type="term" value="F:hydrolase activity"/>
    <property type="evidence" value="ECO:0007669"/>
    <property type="project" value="UniProtKB-KW"/>
</dbReference>
<organism evidence="2 3">
    <name type="scientific">Antrihabitans stalactiti</name>
    <dbReference type="NCBI Taxonomy" id="2584121"/>
    <lineage>
        <taxon>Bacteria</taxon>
        <taxon>Bacillati</taxon>
        <taxon>Actinomycetota</taxon>
        <taxon>Actinomycetes</taxon>
        <taxon>Mycobacteriales</taxon>
        <taxon>Nocardiaceae</taxon>
        <taxon>Antrihabitans</taxon>
    </lineage>
</organism>
<dbReference type="RefSeq" id="WP_169587254.1">
    <property type="nucleotide sequence ID" value="NZ_VCQU01000004.1"/>
</dbReference>
<proteinExistence type="predicted"/>
<reference evidence="2 3" key="1">
    <citation type="submission" date="2019-05" db="EMBL/GenBank/DDBJ databases">
        <authorList>
            <person name="Lee S.D."/>
        </authorList>
    </citation>
    <scope>NUCLEOTIDE SEQUENCE [LARGE SCALE GENOMIC DNA]</scope>
    <source>
        <strain evidence="2 3">YC2-7</strain>
    </source>
</reference>
<dbReference type="InterPro" id="IPR029058">
    <property type="entry name" value="AB_hydrolase_fold"/>
</dbReference>
<name>A0A848KAK5_9NOCA</name>
<dbReference type="SUPFAM" id="SSF53474">
    <property type="entry name" value="alpha/beta-Hydrolases"/>
    <property type="match status" value="1"/>
</dbReference>
<evidence type="ECO:0000313" key="2">
    <source>
        <dbReference type="EMBL" id="NMN95873.1"/>
    </source>
</evidence>
<protein>
    <submittedName>
        <fullName evidence="2">Alpha/beta hydrolase</fullName>
    </submittedName>
</protein>
<dbReference type="PANTHER" id="PTHR43194">
    <property type="entry name" value="HYDROLASE ALPHA/BETA FOLD FAMILY"/>
    <property type="match status" value="1"/>
</dbReference>
<dbReference type="AlphaFoldDB" id="A0A848KAK5"/>
<comment type="caution">
    <text evidence="2">The sequence shown here is derived from an EMBL/GenBank/DDBJ whole genome shotgun (WGS) entry which is preliminary data.</text>
</comment>
<keyword evidence="2" id="KW-0378">Hydrolase</keyword>
<dbReference type="InterPro" id="IPR000073">
    <property type="entry name" value="AB_hydrolase_1"/>
</dbReference>
<dbReference type="Pfam" id="PF12697">
    <property type="entry name" value="Abhydrolase_6"/>
    <property type="match status" value="1"/>
</dbReference>
<accession>A0A848KAK5</accession>
<dbReference type="PANTHER" id="PTHR43194:SF2">
    <property type="entry name" value="PEROXISOMAL MEMBRANE PROTEIN LPX1"/>
    <property type="match status" value="1"/>
</dbReference>
<sequence length="296" mass="32373">MTRQRKRIHQVVPTLPSGSMVRLGERGETFVRDIAGPSSSIPVVLLHGWTWTADLNFADVFVPLSRAHRVIAPDLRMHGRGVRDGGFTLTDAGDDVIALLDVLGIEHAILCGYSMGGGIAADVVARYPDRVVGTVISGTAACYVGTPRDRMIFAGLRALQPLAIAGFDPRLGVFATAALRRRSTSLASRWDWARVELGRTSLADMLAVGRHIPSVDLRVLPPNAQPRPCEYLLLAGDRLCRPHLQRELAEVLGARITEVEANHDLPITNPEWFAELMIDAVAELTDRISRQQSRLA</sequence>
<keyword evidence="3" id="KW-1185">Reference proteome</keyword>
<reference evidence="2 3" key="2">
    <citation type="submission" date="2020-06" db="EMBL/GenBank/DDBJ databases">
        <title>Antribacter stalactiti gen. nov., sp. nov., a new member of the family Nacardiaceae isolated from a cave.</title>
        <authorList>
            <person name="Kim I.S."/>
        </authorList>
    </citation>
    <scope>NUCLEOTIDE SEQUENCE [LARGE SCALE GENOMIC DNA]</scope>
    <source>
        <strain evidence="2 3">YC2-7</strain>
    </source>
</reference>
<dbReference type="Proteomes" id="UP000535543">
    <property type="component" value="Unassembled WGS sequence"/>
</dbReference>
<dbReference type="InterPro" id="IPR050228">
    <property type="entry name" value="Carboxylesterase_BioH"/>
</dbReference>
<evidence type="ECO:0000259" key="1">
    <source>
        <dbReference type="Pfam" id="PF12697"/>
    </source>
</evidence>
<evidence type="ECO:0000313" key="3">
    <source>
        <dbReference type="Proteomes" id="UP000535543"/>
    </source>
</evidence>